<comment type="caution">
    <text evidence="1">The sequence shown here is derived from an EMBL/GenBank/DDBJ whole genome shotgun (WGS) entry which is preliminary data.</text>
</comment>
<organism evidence="1 2">
    <name type="scientific">Chitinophaga skermanii</name>
    <dbReference type="NCBI Taxonomy" id="331697"/>
    <lineage>
        <taxon>Bacteria</taxon>
        <taxon>Pseudomonadati</taxon>
        <taxon>Bacteroidota</taxon>
        <taxon>Chitinophagia</taxon>
        <taxon>Chitinophagales</taxon>
        <taxon>Chitinophagaceae</taxon>
        <taxon>Chitinophaga</taxon>
    </lineage>
</organism>
<accession>A0A327QQF9</accession>
<sequence>MKQVVTPTVIDNLPAYHRFFDQYNQQEREALFEQCLLALLGNDDFCGWTAIERSDACFHLEQVKEFIEKLANLPFVEEKHGER</sequence>
<gene>
    <name evidence="1" type="ORF">LX64_01953</name>
</gene>
<evidence type="ECO:0000313" key="1">
    <source>
        <dbReference type="EMBL" id="RAJ06826.1"/>
    </source>
</evidence>
<reference evidence="1 2" key="1">
    <citation type="submission" date="2018-06" db="EMBL/GenBank/DDBJ databases">
        <title>Genomic Encyclopedia of Archaeal and Bacterial Type Strains, Phase II (KMG-II): from individual species to whole genera.</title>
        <authorList>
            <person name="Goeker M."/>
        </authorList>
    </citation>
    <scope>NUCLEOTIDE SEQUENCE [LARGE SCALE GENOMIC DNA]</scope>
    <source>
        <strain evidence="1 2">DSM 23857</strain>
    </source>
</reference>
<name>A0A327QQF9_9BACT</name>
<evidence type="ECO:0000313" key="2">
    <source>
        <dbReference type="Proteomes" id="UP000249547"/>
    </source>
</evidence>
<protein>
    <submittedName>
        <fullName evidence="1">Uncharacterized protein</fullName>
    </submittedName>
</protein>
<dbReference type="RefSeq" id="WP_111597410.1">
    <property type="nucleotide sequence ID" value="NZ_QLLL01000003.1"/>
</dbReference>
<dbReference type="Proteomes" id="UP000249547">
    <property type="component" value="Unassembled WGS sequence"/>
</dbReference>
<dbReference type="EMBL" id="QLLL01000003">
    <property type="protein sequence ID" value="RAJ06826.1"/>
    <property type="molecule type" value="Genomic_DNA"/>
</dbReference>
<proteinExistence type="predicted"/>
<keyword evidence="2" id="KW-1185">Reference proteome</keyword>
<dbReference type="AlphaFoldDB" id="A0A327QQF9"/>